<feature type="transmembrane region" description="Helical" evidence="1">
    <location>
        <begin position="12"/>
        <end position="31"/>
    </location>
</feature>
<dbReference type="RefSeq" id="WP_168908467.1">
    <property type="nucleotide sequence ID" value="NZ_CP051428.1"/>
</dbReference>
<proteinExistence type="predicted"/>
<protein>
    <submittedName>
        <fullName evidence="2">Uncharacterized protein</fullName>
    </submittedName>
</protein>
<organism evidence="2 3">
    <name type="scientific">Paenibacillus albicereus</name>
    <dbReference type="NCBI Taxonomy" id="2726185"/>
    <lineage>
        <taxon>Bacteria</taxon>
        <taxon>Bacillati</taxon>
        <taxon>Bacillota</taxon>
        <taxon>Bacilli</taxon>
        <taxon>Bacillales</taxon>
        <taxon>Paenibacillaceae</taxon>
        <taxon>Paenibacillus</taxon>
    </lineage>
</organism>
<dbReference type="Proteomes" id="UP000502136">
    <property type="component" value="Chromosome"/>
</dbReference>
<feature type="transmembrane region" description="Helical" evidence="1">
    <location>
        <begin position="43"/>
        <end position="64"/>
    </location>
</feature>
<keyword evidence="1" id="KW-0472">Membrane</keyword>
<evidence type="ECO:0000313" key="2">
    <source>
        <dbReference type="EMBL" id="QJC52918.1"/>
    </source>
</evidence>
<evidence type="ECO:0000256" key="1">
    <source>
        <dbReference type="SAM" id="Phobius"/>
    </source>
</evidence>
<keyword evidence="1" id="KW-0812">Transmembrane</keyword>
<dbReference type="KEGG" id="palr:HGI30_15980"/>
<sequence length="95" mass="10611">MKKRTVKIFKAISGLTVLIFILFFGFMLLVGVNSVDVLKDSIFMNRVALILGALSIPGLLTQLLDIIHEDKKEFTATTCCPNCKHNVEIRLSEKS</sequence>
<gene>
    <name evidence="2" type="ORF">HGI30_15980</name>
</gene>
<accession>A0A6H2H0P0</accession>
<keyword evidence="1" id="KW-1133">Transmembrane helix</keyword>
<name>A0A6H2H0P0_9BACL</name>
<evidence type="ECO:0000313" key="3">
    <source>
        <dbReference type="Proteomes" id="UP000502136"/>
    </source>
</evidence>
<dbReference type="AlphaFoldDB" id="A0A6H2H0P0"/>
<reference evidence="2 3" key="1">
    <citation type="submission" date="2020-04" db="EMBL/GenBank/DDBJ databases">
        <title>Novel Paenibacillus strain UniB2 isolated from commercial digestive syrup.</title>
        <authorList>
            <person name="Thorat V."/>
            <person name="Kirdat K."/>
            <person name="Tiwarekar B."/>
            <person name="Yadav A."/>
        </authorList>
    </citation>
    <scope>NUCLEOTIDE SEQUENCE [LARGE SCALE GENOMIC DNA]</scope>
    <source>
        <strain evidence="2 3">UniB2</strain>
    </source>
</reference>
<keyword evidence="3" id="KW-1185">Reference proteome</keyword>
<dbReference type="EMBL" id="CP051428">
    <property type="protein sequence ID" value="QJC52918.1"/>
    <property type="molecule type" value="Genomic_DNA"/>
</dbReference>